<dbReference type="PANTHER" id="PTHR30217:SF10">
    <property type="entry name" value="23S RRNA 5-HYDROXYCYTIDINE C2501 SYNTHASE"/>
    <property type="match status" value="1"/>
</dbReference>
<proteinExistence type="predicted"/>
<protein>
    <submittedName>
        <fullName evidence="2">U32 family peptidase</fullName>
    </submittedName>
</protein>
<dbReference type="InterPro" id="IPR020988">
    <property type="entry name" value="Pept_U32_collagenase"/>
</dbReference>
<dbReference type="Proteomes" id="UP000886803">
    <property type="component" value="Unassembled WGS sequence"/>
</dbReference>
<dbReference type="Pfam" id="PF12392">
    <property type="entry name" value="DUF3656"/>
    <property type="match status" value="1"/>
</dbReference>
<dbReference type="Pfam" id="PF01136">
    <property type="entry name" value="Peptidase_U32"/>
    <property type="match status" value="1"/>
</dbReference>
<evidence type="ECO:0000313" key="3">
    <source>
        <dbReference type="Proteomes" id="UP000886803"/>
    </source>
</evidence>
<dbReference type="PANTHER" id="PTHR30217">
    <property type="entry name" value="PEPTIDASE U32 FAMILY"/>
    <property type="match status" value="1"/>
</dbReference>
<dbReference type="EMBL" id="DWYG01000131">
    <property type="protein sequence ID" value="HJB42362.1"/>
    <property type="molecule type" value="Genomic_DNA"/>
</dbReference>
<accession>A0A9D2S3B5</accession>
<dbReference type="AlphaFoldDB" id="A0A9D2S3B5"/>
<evidence type="ECO:0000313" key="2">
    <source>
        <dbReference type="EMBL" id="HJB42362.1"/>
    </source>
</evidence>
<dbReference type="InterPro" id="IPR051454">
    <property type="entry name" value="RNA/ubiquinone_mod_enzymes"/>
</dbReference>
<dbReference type="InterPro" id="IPR001539">
    <property type="entry name" value="Peptidase_U32"/>
</dbReference>
<reference evidence="2" key="1">
    <citation type="journal article" date="2021" name="PeerJ">
        <title>Extensive microbial diversity within the chicken gut microbiome revealed by metagenomics and culture.</title>
        <authorList>
            <person name="Gilroy R."/>
            <person name="Ravi A."/>
            <person name="Getino M."/>
            <person name="Pursley I."/>
            <person name="Horton D.L."/>
            <person name="Alikhan N.F."/>
            <person name="Baker D."/>
            <person name="Gharbi K."/>
            <person name="Hall N."/>
            <person name="Watson M."/>
            <person name="Adriaenssens E.M."/>
            <person name="Foster-Nyarko E."/>
            <person name="Jarju S."/>
            <person name="Secka A."/>
            <person name="Antonio M."/>
            <person name="Oren A."/>
            <person name="Chaudhuri R.R."/>
            <person name="La Ragione R."/>
            <person name="Hildebrand F."/>
            <person name="Pallen M.J."/>
        </authorList>
    </citation>
    <scope>NUCLEOTIDE SEQUENCE</scope>
    <source>
        <strain evidence="2">ChiBcec8-13705</strain>
    </source>
</reference>
<name>A0A9D2S3B5_9FIRM</name>
<gene>
    <name evidence="2" type="ORF">H9945_07675</name>
</gene>
<comment type="caution">
    <text evidence="2">The sequence shown here is derived from an EMBL/GenBank/DDBJ whole genome shotgun (WGS) entry which is preliminary data.</text>
</comment>
<reference evidence="2" key="2">
    <citation type="submission" date="2021-04" db="EMBL/GenBank/DDBJ databases">
        <authorList>
            <person name="Gilroy R."/>
        </authorList>
    </citation>
    <scope>NUCLEOTIDE SEQUENCE</scope>
    <source>
        <strain evidence="2">ChiBcec8-13705</strain>
    </source>
</reference>
<feature type="domain" description="Peptidase U32 collagenase" evidence="1">
    <location>
        <begin position="321"/>
        <end position="423"/>
    </location>
</feature>
<organism evidence="2 3">
    <name type="scientific">Candidatus Gemmiger avicola</name>
    <dbReference type="NCBI Taxonomy" id="2838605"/>
    <lineage>
        <taxon>Bacteria</taxon>
        <taxon>Bacillati</taxon>
        <taxon>Bacillota</taxon>
        <taxon>Clostridia</taxon>
        <taxon>Eubacteriales</taxon>
        <taxon>Gemmiger</taxon>
    </lineage>
</organism>
<evidence type="ECO:0000259" key="1">
    <source>
        <dbReference type="Pfam" id="PF12392"/>
    </source>
</evidence>
<sequence>MGSKAGAVRRPEILAPAGNIQMLSAAVLSGADAVYLGLTGFNARRTAGNFTPEELRRAVSFCHARGVRVHVTLNTLVFAGELAGLADAVRAVAEAGADAVIADDLAVAVMVKQIAPGLALHGSTQMSIHTPEGARQLAQMGYDRVILARELSLAEIRAIAEASPIEVEVFIHGAQCMAVSGQCMMSAFLGGRSGNRGACAGPCRLPFDATPNLRPGQPGQACHLSLKDMDLIPHLQALAEAGVVSCKIEGRLRTPEYAAVAVAACRAARAGEPYDEALVRDIFSRSGFTDGYLLGRNDKTMFGVRTEADAAATRAAAPRARELYRRELARIPVDFAVSADETCIRLTAADRDGHGCTVCSDVEPAPAGKDQRESITRALGKTGGTPFQVGCIQIEDAVAGLYLPGGAWNTLRRTALEQLLAARSAPTPLPVQAYSLPAFPLHPVGQPALMARFATIEQIPAHLVSRLSRMAIPLAEAQRLPAAWRARTMLELPRITFGALEAQTAGALAACEGQGWAGVILNNLAQMRFATTLPRFGGMGLNITNPLAARQYAEQGLGGLLVHPETPLASMRCIEPGIPTAALCYGHIPLMLTRACPLKNVRDCTHCQGAGSLRDRKGRDFPVRCSSPGSAGIRTVFNPVPLYMGDRLAEMPVDCAVAAFTLETPARVAQILERLLARQGFDGEFTRGLYYA</sequence>